<reference evidence="1 2" key="1">
    <citation type="journal article" date="2014" name="Nat. Genet.">
        <title>Genome and transcriptome of the porcine whipworm Trichuris suis.</title>
        <authorList>
            <person name="Jex A.R."/>
            <person name="Nejsum P."/>
            <person name="Schwarz E.M."/>
            <person name="Hu L."/>
            <person name="Young N.D."/>
            <person name="Hall R.S."/>
            <person name="Korhonen P.K."/>
            <person name="Liao S."/>
            <person name="Thamsborg S."/>
            <person name="Xia J."/>
            <person name="Xu P."/>
            <person name="Wang S."/>
            <person name="Scheerlinck J.P."/>
            <person name="Hofmann A."/>
            <person name="Sternberg P.W."/>
            <person name="Wang J."/>
            <person name="Gasser R.B."/>
        </authorList>
    </citation>
    <scope>NUCLEOTIDE SEQUENCE [LARGE SCALE GENOMIC DNA]</scope>
    <source>
        <strain evidence="1">DCEP-RM93M</strain>
    </source>
</reference>
<keyword evidence="2" id="KW-1185">Reference proteome</keyword>
<gene>
    <name evidence="1" type="ORF">M513_11066</name>
</gene>
<evidence type="ECO:0000313" key="1">
    <source>
        <dbReference type="EMBL" id="KFD48046.1"/>
    </source>
</evidence>
<dbReference type="AlphaFoldDB" id="A0A085LSV0"/>
<organism evidence="1 2">
    <name type="scientific">Trichuris suis</name>
    <name type="common">pig whipworm</name>
    <dbReference type="NCBI Taxonomy" id="68888"/>
    <lineage>
        <taxon>Eukaryota</taxon>
        <taxon>Metazoa</taxon>
        <taxon>Ecdysozoa</taxon>
        <taxon>Nematoda</taxon>
        <taxon>Enoplea</taxon>
        <taxon>Dorylaimia</taxon>
        <taxon>Trichinellida</taxon>
        <taxon>Trichuridae</taxon>
        <taxon>Trichuris</taxon>
    </lineage>
</organism>
<dbReference type="EMBL" id="KL363305">
    <property type="protein sequence ID" value="KFD48046.1"/>
    <property type="molecule type" value="Genomic_DNA"/>
</dbReference>
<accession>A0A085LSV0</accession>
<evidence type="ECO:0000313" key="2">
    <source>
        <dbReference type="Proteomes" id="UP000030764"/>
    </source>
</evidence>
<sequence>MMKLFNQYQKVQEEPDEQADRQVEEFIKLLLYDKAFHAWKLRWDGWTGRNSLIRNGCYV</sequence>
<dbReference type="Proteomes" id="UP000030764">
    <property type="component" value="Unassembled WGS sequence"/>
</dbReference>
<proteinExistence type="predicted"/>
<name>A0A085LSV0_9BILA</name>
<protein>
    <submittedName>
        <fullName evidence="1">Uncharacterized protein</fullName>
    </submittedName>
</protein>